<feature type="transmembrane region" description="Helical" evidence="8">
    <location>
        <begin position="128"/>
        <end position="150"/>
    </location>
</feature>
<evidence type="ECO:0000256" key="6">
    <source>
        <dbReference type="ARBA" id="ARBA00023136"/>
    </source>
</evidence>
<keyword evidence="6 8" id="KW-0472">Membrane</keyword>
<keyword evidence="4 8" id="KW-0812">Transmembrane</keyword>
<dbReference type="InterPro" id="IPR052221">
    <property type="entry name" value="SLC35F_Transporter"/>
</dbReference>
<evidence type="ECO:0000256" key="8">
    <source>
        <dbReference type="SAM" id="Phobius"/>
    </source>
</evidence>
<accession>A0A336MJV6</accession>
<name>A0A336MJV6_CULSO</name>
<feature type="transmembrane region" description="Helical" evidence="8">
    <location>
        <begin position="221"/>
        <end position="240"/>
    </location>
</feature>
<reference evidence="9" key="1">
    <citation type="submission" date="2018-07" db="EMBL/GenBank/DDBJ databases">
        <authorList>
            <person name="Quirk P.G."/>
            <person name="Krulwich T.A."/>
        </authorList>
    </citation>
    <scope>NUCLEOTIDE SEQUENCE</scope>
</reference>
<feature type="transmembrane region" description="Helical" evidence="8">
    <location>
        <begin position="285"/>
        <end position="304"/>
    </location>
</feature>
<dbReference type="Pfam" id="PF06027">
    <property type="entry name" value="SLC35F"/>
    <property type="match status" value="1"/>
</dbReference>
<evidence type="ECO:0000256" key="3">
    <source>
        <dbReference type="ARBA" id="ARBA00022448"/>
    </source>
</evidence>
<comment type="subcellular location">
    <subcellularLocation>
        <location evidence="1">Membrane</location>
        <topology evidence="1">Multi-pass membrane protein</topology>
    </subcellularLocation>
</comment>
<dbReference type="PANTHER" id="PTHR14233:SF4">
    <property type="entry name" value="SOLUTE CARRIER FAMILY 35 MEMBER F2"/>
    <property type="match status" value="1"/>
</dbReference>
<dbReference type="GO" id="GO:0022857">
    <property type="term" value="F:transmembrane transporter activity"/>
    <property type="evidence" value="ECO:0007669"/>
    <property type="project" value="InterPro"/>
</dbReference>
<sequence length="424" mass="46828">MKIVPKISLNMEEDHSFCGKIENYLKEYQNWKLWRTIILGQILSILLCISQYISHHLATSLELVIPTSQNYLRYIMICSVFTTRLAFRKGDKGLISVIKTRGYRYVLIGLIDLEASALLASSHQFSSLINIQFLDCVALPVSIVLSCLTLGIRFRFVHMLGVSVCLLGIGSLVWAGIGGAADNENHSHLVGDMLCVGGAVLFAVACVLQELVCKTLDCLEYLGMIGLFGSCLCGIQMFLVEKSTLMQIDWSNNDVIVYLAAFGFVQFMFYSLLSHVLLHSGSTAVQLYLLTADFYTLVVGIVSYNYRFHAFYLLSFFLTMIGVYIYSIKKLPIFYMLGSREMLRGDDLTVPYNVVAVAHINSQRTGSSEPGGVGGIIGNNCNNIGVGGLPECYEMCSTTPAILPILDNDVNMSMTSALSSFQPT</sequence>
<evidence type="ECO:0000256" key="2">
    <source>
        <dbReference type="ARBA" id="ARBA00007863"/>
    </source>
</evidence>
<dbReference type="AlphaFoldDB" id="A0A336MJV6"/>
<gene>
    <name evidence="9" type="primary">CSON001656</name>
</gene>
<keyword evidence="3" id="KW-0813">Transport</keyword>
<feature type="transmembrane region" description="Helical" evidence="8">
    <location>
        <begin position="310"/>
        <end position="328"/>
    </location>
</feature>
<feature type="transmembrane region" description="Helical" evidence="8">
    <location>
        <begin position="33"/>
        <end position="53"/>
    </location>
</feature>
<organism evidence="9">
    <name type="scientific">Culicoides sonorensis</name>
    <name type="common">Biting midge</name>
    <dbReference type="NCBI Taxonomy" id="179676"/>
    <lineage>
        <taxon>Eukaryota</taxon>
        <taxon>Metazoa</taxon>
        <taxon>Ecdysozoa</taxon>
        <taxon>Arthropoda</taxon>
        <taxon>Hexapoda</taxon>
        <taxon>Insecta</taxon>
        <taxon>Pterygota</taxon>
        <taxon>Neoptera</taxon>
        <taxon>Endopterygota</taxon>
        <taxon>Diptera</taxon>
        <taxon>Nematocera</taxon>
        <taxon>Chironomoidea</taxon>
        <taxon>Ceratopogonidae</taxon>
        <taxon>Ceratopogoninae</taxon>
        <taxon>Culicoides</taxon>
        <taxon>Monoculicoides</taxon>
    </lineage>
</organism>
<dbReference type="EMBL" id="UFQT01001263">
    <property type="protein sequence ID" value="SSX29751.1"/>
    <property type="molecule type" value="Genomic_DNA"/>
</dbReference>
<protein>
    <submittedName>
        <fullName evidence="9">CSON001656 protein</fullName>
    </submittedName>
</protein>
<evidence type="ECO:0000313" key="9">
    <source>
        <dbReference type="EMBL" id="SSX29751.1"/>
    </source>
</evidence>
<dbReference type="VEuPathDB" id="VectorBase:CSON001656"/>
<feature type="transmembrane region" description="Helical" evidence="8">
    <location>
        <begin position="157"/>
        <end position="177"/>
    </location>
</feature>
<dbReference type="GO" id="GO:0016020">
    <property type="term" value="C:membrane"/>
    <property type="evidence" value="ECO:0007669"/>
    <property type="project" value="UniProtKB-SubCell"/>
</dbReference>
<dbReference type="OMA" id="VRYHWAQ"/>
<evidence type="ECO:0000256" key="7">
    <source>
        <dbReference type="ARBA" id="ARBA00037727"/>
    </source>
</evidence>
<evidence type="ECO:0000256" key="4">
    <source>
        <dbReference type="ARBA" id="ARBA00022692"/>
    </source>
</evidence>
<keyword evidence="5 8" id="KW-1133">Transmembrane helix</keyword>
<dbReference type="InterPro" id="IPR009262">
    <property type="entry name" value="SLC35_F1/F2/F6"/>
</dbReference>
<proteinExistence type="inferred from homology"/>
<dbReference type="PANTHER" id="PTHR14233">
    <property type="entry name" value="DUF914-RELATED"/>
    <property type="match status" value="1"/>
</dbReference>
<feature type="transmembrane region" description="Helical" evidence="8">
    <location>
        <begin position="255"/>
        <end position="273"/>
    </location>
</feature>
<feature type="transmembrane region" description="Helical" evidence="8">
    <location>
        <begin position="189"/>
        <end position="209"/>
    </location>
</feature>
<evidence type="ECO:0000256" key="1">
    <source>
        <dbReference type="ARBA" id="ARBA00004141"/>
    </source>
</evidence>
<comment type="similarity">
    <text evidence="2">Belongs to the SLC35F solute transporter family.</text>
</comment>
<comment type="function">
    <text evidence="7">Putative solute transporter.</text>
</comment>
<evidence type="ECO:0000256" key="5">
    <source>
        <dbReference type="ARBA" id="ARBA00022989"/>
    </source>
</evidence>